<gene>
    <name evidence="1" type="ORF">CYCCA115_LOCUS8766</name>
</gene>
<dbReference type="EMBL" id="CAKOGP040001218">
    <property type="protein sequence ID" value="CAJ1944180.1"/>
    <property type="molecule type" value="Genomic_DNA"/>
</dbReference>
<dbReference type="AlphaFoldDB" id="A0AAD2FJ07"/>
<comment type="caution">
    <text evidence="1">The sequence shown here is derived from an EMBL/GenBank/DDBJ whole genome shotgun (WGS) entry which is preliminary data.</text>
</comment>
<evidence type="ECO:0000313" key="2">
    <source>
        <dbReference type="Proteomes" id="UP001295423"/>
    </source>
</evidence>
<proteinExistence type="predicted"/>
<feature type="non-terminal residue" evidence="1">
    <location>
        <position position="1"/>
    </location>
</feature>
<accession>A0AAD2FJ07</accession>
<sequence>ANLVQAYLPIKAFQMSEMVEKAIDGNQFDEAEKWLACCTEIQDNCEDLLTGDREIPVGKLHLDLVINRGGNHLEVLLNLFTNIEMAFILRSWGFAQETTFELTRCARMHVMRDILTERTEKWLKRLFKTRLAEACDLTDVARRTIAVEN</sequence>
<name>A0AAD2FJ07_9STRA</name>
<dbReference type="Proteomes" id="UP001295423">
    <property type="component" value="Unassembled WGS sequence"/>
</dbReference>
<reference evidence="1" key="1">
    <citation type="submission" date="2023-08" db="EMBL/GenBank/DDBJ databases">
        <authorList>
            <person name="Audoor S."/>
            <person name="Bilcke G."/>
        </authorList>
    </citation>
    <scope>NUCLEOTIDE SEQUENCE</scope>
</reference>
<evidence type="ECO:0000313" key="1">
    <source>
        <dbReference type="EMBL" id="CAJ1944180.1"/>
    </source>
</evidence>
<organism evidence="1 2">
    <name type="scientific">Cylindrotheca closterium</name>
    <dbReference type="NCBI Taxonomy" id="2856"/>
    <lineage>
        <taxon>Eukaryota</taxon>
        <taxon>Sar</taxon>
        <taxon>Stramenopiles</taxon>
        <taxon>Ochrophyta</taxon>
        <taxon>Bacillariophyta</taxon>
        <taxon>Bacillariophyceae</taxon>
        <taxon>Bacillariophycidae</taxon>
        <taxon>Bacillariales</taxon>
        <taxon>Bacillariaceae</taxon>
        <taxon>Cylindrotheca</taxon>
    </lineage>
</organism>
<protein>
    <submittedName>
        <fullName evidence="1">Uncharacterized protein</fullName>
    </submittedName>
</protein>
<keyword evidence="2" id="KW-1185">Reference proteome</keyword>